<comment type="caution">
    <text evidence="1">The sequence shown here is derived from an EMBL/GenBank/DDBJ whole genome shotgun (WGS) entry which is preliminary data.</text>
</comment>
<evidence type="ECO:0008006" key="3">
    <source>
        <dbReference type="Google" id="ProtNLM"/>
    </source>
</evidence>
<evidence type="ECO:0000313" key="1">
    <source>
        <dbReference type="EMBL" id="GAA2718996.1"/>
    </source>
</evidence>
<protein>
    <recommendedName>
        <fullName evidence="3">SWF or SNF family helicase</fullName>
    </recommendedName>
</protein>
<name>A0ABN3TU93_9ACTN</name>
<accession>A0ABN3TU93</accession>
<dbReference type="PANTHER" id="PTHR38133:SF1">
    <property type="entry name" value="SLR1429 PROTEIN"/>
    <property type="match status" value="1"/>
</dbReference>
<keyword evidence="2" id="KW-1185">Reference proteome</keyword>
<proteinExistence type="predicted"/>
<dbReference type="RefSeq" id="WP_425583244.1">
    <property type="nucleotide sequence ID" value="NZ_BAAASL010000012.1"/>
</dbReference>
<dbReference type="Proteomes" id="UP001500886">
    <property type="component" value="Unassembled WGS sequence"/>
</dbReference>
<evidence type="ECO:0000313" key="2">
    <source>
        <dbReference type="Proteomes" id="UP001500886"/>
    </source>
</evidence>
<dbReference type="PANTHER" id="PTHR38133">
    <property type="entry name" value="SLR1429 PROTEIN"/>
    <property type="match status" value="1"/>
</dbReference>
<gene>
    <name evidence="1" type="ORF">GCM10010315_36020</name>
</gene>
<organism evidence="1 2">
    <name type="scientific">Streptomyces luteosporeus</name>
    <dbReference type="NCBI Taxonomy" id="173856"/>
    <lineage>
        <taxon>Bacteria</taxon>
        <taxon>Bacillati</taxon>
        <taxon>Actinomycetota</taxon>
        <taxon>Actinomycetes</taxon>
        <taxon>Kitasatosporales</taxon>
        <taxon>Streptomycetaceae</taxon>
        <taxon>Streptomyces</taxon>
    </lineage>
</organism>
<sequence>MTDEATTEERVFAALPPVSGGAFARSWWGRAWLQALEDTALDGGQVKAGRRYARAGAVGAISVRPGRVTALVRDRDGMPQRADVLVRTLPAGDWERLLELVAGRAGYTAALLDHDLPQGLAEDAAASGCELLPGIGDLEAECACGAWDHCAHTAALCHQVARLLDEDPFVLLLMRGRAEPAVLDGLRALSAPAARNDAPAAAPEPPAGVPAREAFAGRAALPPLPAPPPPVGTAGRPVLLSVTGAEDSADVDLEALEFLAGVAAERARLLLAAALAPGHELTPVPAPPAFAQDLAHLAAAGPPGRVAARLTAAG</sequence>
<dbReference type="EMBL" id="BAAASL010000012">
    <property type="protein sequence ID" value="GAA2718996.1"/>
    <property type="molecule type" value="Genomic_DNA"/>
</dbReference>
<reference evidence="1 2" key="1">
    <citation type="journal article" date="2019" name="Int. J. Syst. Evol. Microbiol.">
        <title>The Global Catalogue of Microorganisms (GCM) 10K type strain sequencing project: providing services to taxonomists for standard genome sequencing and annotation.</title>
        <authorList>
            <consortium name="The Broad Institute Genomics Platform"/>
            <consortium name="The Broad Institute Genome Sequencing Center for Infectious Disease"/>
            <person name="Wu L."/>
            <person name="Ma J."/>
        </authorList>
    </citation>
    <scope>NUCLEOTIDE SEQUENCE [LARGE SCALE GENOMIC DNA]</scope>
    <source>
        <strain evidence="1 2">JCM 4542</strain>
    </source>
</reference>